<accession>B9RHF5</accession>
<gene>
    <name evidence="2" type="ORF">RCOM_1524620</name>
</gene>
<dbReference type="Proteomes" id="UP000008311">
    <property type="component" value="Unassembled WGS sequence"/>
</dbReference>
<evidence type="ECO:0000256" key="1">
    <source>
        <dbReference type="SAM" id="MobiDB-lite"/>
    </source>
</evidence>
<feature type="compositionally biased region" description="Polar residues" evidence="1">
    <location>
        <begin position="43"/>
        <end position="54"/>
    </location>
</feature>
<sequence>MAAVLGGVAPGATTMATERCSDTTVTFAPHRLRVSTGRPHTGARTTDTQRSGNGSPLYAHKTCRCDRRKKRIPQRAVEQQGIFFVITILGSLISVKDPSQEASPFKKHEVIMTTFVVALHGTHFNYCTNCFPKDLVPKRI</sequence>
<evidence type="ECO:0000313" key="2">
    <source>
        <dbReference type="EMBL" id="EEF49165.1"/>
    </source>
</evidence>
<feature type="region of interest" description="Disordered" evidence="1">
    <location>
        <begin position="33"/>
        <end position="56"/>
    </location>
</feature>
<proteinExistence type="predicted"/>
<dbReference type="EMBL" id="EQ973779">
    <property type="protein sequence ID" value="EEF49165.1"/>
    <property type="molecule type" value="Genomic_DNA"/>
</dbReference>
<evidence type="ECO:0000313" key="3">
    <source>
        <dbReference type="Proteomes" id="UP000008311"/>
    </source>
</evidence>
<name>B9RHF5_RICCO</name>
<reference evidence="3" key="1">
    <citation type="journal article" date="2010" name="Nat. Biotechnol.">
        <title>Draft genome sequence of the oilseed species Ricinus communis.</title>
        <authorList>
            <person name="Chan A.P."/>
            <person name="Crabtree J."/>
            <person name="Zhao Q."/>
            <person name="Lorenzi H."/>
            <person name="Orvis J."/>
            <person name="Puiu D."/>
            <person name="Melake-Berhan A."/>
            <person name="Jones K.M."/>
            <person name="Redman J."/>
            <person name="Chen G."/>
            <person name="Cahoon E.B."/>
            <person name="Gedil M."/>
            <person name="Stanke M."/>
            <person name="Haas B.J."/>
            <person name="Wortman J.R."/>
            <person name="Fraser-Liggett C.M."/>
            <person name="Ravel J."/>
            <person name="Rabinowicz P.D."/>
        </authorList>
    </citation>
    <scope>NUCLEOTIDE SEQUENCE [LARGE SCALE GENOMIC DNA]</scope>
    <source>
        <strain evidence="3">cv. Hale</strain>
    </source>
</reference>
<organism evidence="2 3">
    <name type="scientific">Ricinus communis</name>
    <name type="common">Castor bean</name>
    <dbReference type="NCBI Taxonomy" id="3988"/>
    <lineage>
        <taxon>Eukaryota</taxon>
        <taxon>Viridiplantae</taxon>
        <taxon>Streptophyta</taxon>
        <taxon>Embryophyta</taxon>
        <taxon>Tracheophyta</taxon>
        <taxon>Spermatophyta</taxon>
        <taxon>Magnoliopsida</taxon>
        <taxon>eudicotyledons</taxon>
        <taxon>Gunneridae</taxon>
        <taxon>Pentapetalae</taxon>
        <taxon>rosids</taxon>
        <taxon>fabids</taxon>
        <taxon>Malpighiales</taxon>
        <taxon>Euphorbiaceae</taxon>
        <taxon>Acalyphoideae</taxon>
        <taxon>Acalypheae</taxon>
        <taxon>Ricinus</taxon>
    </lineage>
</organism>
<protein>
    <submittedName>
        <fullName evidence="2">Uncharacterized protein</fullName>
    </submittedName>
</protein>
<dbReference type="AlphaFoldDB" id="B9RHF5"/>
<keyword evidence="3" id="KW-1185">Reference proteome</keyword>
<dbReference type="InParanoid" id="B9RHF5"/>